<dbReference type="InterPro" id="IPR036511">
    <property type="entry name" value="TGT-like_sf"/>
</dbReference>
<dbReference type="GeneID" id="64000045"/>
<feature type="domain" description="tRNA-guanine(15) transglycosylase-like" evidence="1">
    <location>
        <begin position="137"/>
        <end position="269"/>
    </location>
</feature>
<organism evidence="2 3">
    <name type="scientific">Comamonas testosteroni</name>
    <name type="common">Pseudomonas testosteroni</name>
    <dbReference type="NCBI Taxonomy" id="285"/>
    <lineage>
        <taxon>Bacteria</taxon>
        <taxon>Pseudomonadati</taxon>
        <taxon>Pseudomonadota</taxon>
        <taxon>Betaproteobacteria</taxon>
        <taxon>Burkholderiales</taxon>
        <taxon>Comamonadaceae</taxon>
        <taxon>Comamonas</taxon>
    </lineage>
</organism>
<name>A0A8B4RZR3_COMTE</name>
<dbReference type="Gene3D" id="3.20.20.105">
    <property type="entry name" value="Queuine tRNA-ribosyltransferase-like"/>
    <property type="match status" value="1"/>
</dbReference>
<dbReference type="GO" id="GO:0016740">
    <property type="term" value="F:transferase activity"/>
    <property type="evidence" value="ECO:0007669"/>
    <property type="project" value="UniProtKB-KW"/>
</dbReference>
<protein>
    <submittedName>
        <fullName evidence="2">7-cyano-7-deazaguanine tRNA-ribosyltransferase</fullName>
    </submittedName>
</protein>
<dbReference type="AlphaFoldDB" id="A0A8B4RZR3"/>
<evidence type="ECO:0000259" key="1">
    <source>
        <dbReference type="Pfam" id="PF01702"/>
    </source>
</evidence>
<accession>A0A8B4RZR3</accession>
<dbReference type="Pfam" id="PF01702">
    <property type="entry name" value="TGT"/>
    <property type="match status" value="1"/>
</dbReference>
<evidence type="ECO:0000313" key="3">
    <source>
        <dbReference type="Proteomes" id="UP000255070"/>
    </source>
</evidence>
<dbReference type="EMBL" id="UFXL01000001">
    <property type="protein sequence ID" value="SUY76821.1"/>
    <property type="molecule type" value="Genomic_DNA"/>
</dbReference>
<keyword evidence="3" id="KW-1185">Reference proteome</keyword>
<keyword evidence="2" id="KW-0808">Transferase</keyword>
<proteinExistence type="predicted"/>
<dbReference type="InterPro" id="IPR002616">
    <property type="entry name" value="tRNA_ribo_trans-like"/>
</dbReference>
<dbReference type="GO" id="GO:0006400">
    <property type="term" value="P:tRNA modification"/>
    <property type="evidence" value="ECO:0007669"/>
    <property type="project" value="InterPro"/>
</dbReference>
<gene>
    <name evidence="2" type="ORF">NCTC10698_01831</name>
</gene>
<dbReference type="NCBIfam" id="NF041059">
    <property type="entry name" value="DpdA"/>
    <property type="match status" value="1"/>
</dbReference>
<dbReference type="Proteomes" id="UP000255070">
    <property type="component" value="Unassembled WGS sequence"/>
</dbReference>
<evidence type="ECO:0000313" key="2">
    <source>
        <dbReference type="EMBL" id="SUY76821.1"/>
    </source>
</evidence>
<dbReference type="SUPFAM" id="SSF51713">
    <property type="entry name" value="tRNA-guanine transglycosylase"/>
    <property type="match status" value="1"/>
</dbReference>
<reference evidence="2 3" key="1">
    <citation type="submission" date="2018-06" db="EMBL/GenBank/DDBJ databases">
        <authorList>
            <consortium name="Pathogen Informatics"/>
            <person name="Doyle S."/>
        </authorList>
    </citation>
    <scope>NUCLEOTIDE SEQUENCE [LARGE SCALE GENOMIC DNA]</scope>
    <source>
        <strain evidence="2 3">NCTC10698</strain>
    </source>
</reference>
<sequence length="432" mass="49519">MKFLYSDTQDYVDPEYDFLNDRSAPSRERYWDDRYAHEIMTPAPYDGLLLSMSAIRQANGVASSKVRYSTSEEQRLLRVGARKFLRYDRPEYMESMLMGDCGAFAYVEHEQPAYSPSEVVEFYLDAGFTHGVSPDHIIFDCDTSNPPSTSVDEKTIQRYNITLKNAEEFLKLVQLEGNEFEPMGAVQGWSPDSMAQSAKTLEKMGYRYLAIGGLVPLKVDVIHQVLQTLRKTINPSTNIHLLGFAKADHIHEFVRHNITSFDSTSPLIRAFKDSKRNYYIESPNGGLDYYAAIRIPQAIENSRLLQGIKRGIFSAEDLQRRERLALNTLRAYDKNQASAEDALDVVMDYQRFLTLGDDKLDAEKRDRELAKSREQIARTLHAQPWKRCSCDVCSNVGVEVIIFRASNRNKRRGFHNLGVYHQHLQRTLSNAK</sequence>
<dbReference type="RefSeq" id="WP_003077074.1">
    <property type="nucleotide sequence ID" value="NZ_BBJZ01000026.1"/>
</dbReference>
<comment type="caution">
    <text evidence="2">The sequence shown here is derived from an EMBL/GenBank/DDBJ whole genome shotgun (WGS) entry which is preliminary data.</text>
</comment>
<dbReference type="InterPro" id="IPR053537">
    <property type="entry name" value="DNA-guanine_TGase"/>
</dbReference>